<sequence length="438" mass="50745">MVRASTLRTTVGSSASSSWATTTPSHVGPSSIGSDLPSSPPDIADSTIVRKKGRGVTKNVKWFKKFKTGEKSAVTIDSDLRRAVAGDVVPFITEMGVVLRQYTVLSNKRWKEVPNHIKQKMFDDLLGKFDGIQGEKANVLDHLKKMYREWRHRLHRYYLRFNSDEERLTKVPENVTDNDWRYLVKYFGSEEFKYLSARNKNNRAKQGISTIKGRTSFVRIRYNMRDPVTQAEPKMTDYWKATHLRHNGDWMDGRSKDVMETLEDIEKEQLQSGGPLLTPEEQMSKACGTRSGYIRGLGCGPRPISRRGAEFREAYQREVEDLRGALERQQQEAENREQRLRLEAEEREHRLRLEAEERERRFRIEAEERECRLRLEAEERERRIRSEMRSEICAEFQAQLQMIMAHIPGLQNVHSASSTSDGYPIKGRGPQLAPRQPC</sequence>
<feature type="coiled-coil region" evidence="1">
    <location>
        <begin position="312"/>
        <end position="361"/>
    </location>
</feature>
<keyword evidence="1" id="KW-0175">Coiled coil</keyword>
<dbReference type="RefSeq" id="XP_020085893.1">
    <property type="nucleotide sequence ID" value="XM_020230304.1"/>
</dbReference>
<organism evidence="3 4">
    <name type="scientific">Ananas comosus</name>
    <name type="common">Pineapple</name>
    <name type="synonym">Ananas ananas</name>
    <dbReference type="NCBI Taxonomy" id="4615"/>
    <lineage>
        <taxon>Eukaryota</taxon>
        <taxon>Viridiplantae</taxon>
        <taxon>Streptophyta</taxon>
        <taxon>Embryophyta</taxon>
        <taxon>Tracheophyta</taxon>
        <taxon>Spermatophyta</taxon>
        <taxon>Magnoliopsida</taxon>
        <taxon>Liliopsida</taxon>
        <taxon>Poales</taxon>
        <taxon>Bromeliaceae</taxon>
        <taxon>Bromelioideae</taxon>
        <taxon>Ananas</taxon>
    </lineage>
</organism>
<feature type="compositionally biased region" description="Low complexity" evidence="2">
    <location>
        <begin position="9"/>
        <end position="25"/>
    </location>
</feature>
<dbReference type="GeneID" id="109708519"/>
<dbReference type="InterPro" id="IPR004252">
    <property type="entry name" value="Probable_transposase_24"/>
</dbReference>
<proteinExistence type="predicted"/>
<dbReference type="PANTHER" id="PTHR33499">
    <property type="entry name" value="OS12G0282400 PROTEIN-RELATED"/>
    <property type="match status" value="1"/>
</dbReference>
<evidence type="ECO:0000256" key="2">
    <source>
        <dbReference type="SAM" id="MobiDB-lite"/>
    </source>
</evidence>
<reference evidence="3" key="1">
    <citation type="journal article" date="2015" name="Nat. Genet.">
        <title>The pineapple genome and the evolution of CAM photosynthesis.</title>
        <authorList>
            <person name="Ming R."/>
            <person name="VanBuren R."/>
            <person name="Wai C.M."/>
            <person name="Tang H."/>
            <person name="Schatz M.C."/>
            <person name="Bowers J.E."/>
            <person name="Lyons E."/>
            <person name="Wang M.L."/>
            <person name="Chen J."/>
            <person name="Biggers E."/>
            <person name="Zhang J."/>
            <person name="Huang L."/>
            <person name="Zhang L."/>
            <person name="Miao W."/>
            <person name="Zhang J."/>
            <person name="Ye Z."/>
            <person name="Miao C."/>
            <person name="Lin Z."/>
            <person name="Wang H."/>
            <person name="Zhou H."/>
            <person name="Yim W.C."/>
            <person name="Priest H.D."/>
            <person name="Zheng C."/>
            <person name="Woodhouse M."/>
            <person name="Edger P.P."/>
            <person name="Guyot R."/>
            <person name="Guo H.B."/>
            <person name="Guo H."/>
            <person name="Zheng G."/>
            <person name="Singh R."/>
            <person name="Sharma A."/>
            <person name="Min X."/>
            <person name="Zheng Y."/>
            <person name="Lee H."/>
            <person name="Gurtowski J."/>
            <person name="Sedlazeck F.J."/>
            <person name="Harkess A."/>
            <person name="McKain M.R."/>
            <person name="Liao Z."/>
            <person name="Fang J."/>
            <person name="Liu J."/>
            <person name="Zhang X."/>
            <person name="Zhang Q."/>
            <person name="Hu W."/>
            <person name="Qin Y."/>
            <person name="Wang K."/>
            <person name="Chen L.Y."/>
            <person name="Shirley N."/>
            <person name="Lin Y.R."/>
            <person name="Liu L.Y."/>
            <person name="Hernandez A.G."/>
            <person name="Wright C.L."/>
            <person name="Bulone V."/>
            <person name="Tuskan G.A."/>
            <person name="Heath K."/>
            <person name="Zee F."/>
            <person name="Moore P.H."/>
            <person name="Sunkar R."/>
            <person name="Leebens-Mack J.H."/>
            <person name="Mockler T."/>
            <person name="Bennetzen J.L."/>
            <person name="Freeling M."/>
            <person name="Sankoff D."/>
            <person name="Paterson A.H."/>
            <person name="Zhu X."/>
            <person name="Yang X."/>
            <person name="Smith J.A."/>
            <person name="Cushman J.C."/>
            <person name="Paull R.E."/>
            <person name="Yu Q."/>
        </authorList>
    </citation>
    <scope>NUCLEOTIDE SEQUENCE [LARGE SCALE GENOMIC DNA]</scope>
    <source>
        <strain evidence="3">cv. F153</strain>
    </source>
</reference>
<keyword evidence="3" id="KW-1185">Reference proteome</keyword>
<protein>
    <submittedName>
        <fullName evidence="4">Uncharacterized protein LOC109708519</fullName>
    </submittedName>
</protein>
<dbReference type="Pfam" id="PF03004">
    <property type="entry name" value="Transposase_24"/>
    <property type="match status" value="1"/>
</dbReference>
<reference evidence="4" key="2">
    <citation type="submission" date="2025-08" db="UniProtKB">
        <authorList>
            <consortium name="RefSeq"/>
        </authorList>
    </citation>
    <scope>IDENTIFICATION</scope>
    <source>
        <tissue evidence="4">Leaf</tissue>
    </source>
</reference>
<dbReference type="OrthoDB" id="1921870at2759"/>
<dbReference type="Proteomes" id="UP000515123">
    <property type="component" value="Linkage group 4"/>
</dbReference>
<evidence type="ECO:0000313" key="4">
    <source>
        <dbReference type="RefSeq" id="XP_020085893.1"/>
    </source>
</evidence>
<dbReference type="AlphaFoldDB" id="A0A6P5EXH2"/>
<name>A0A6P5EXH2_ANACO</name>
<gene>
    <name evidence="4" type="primary">LOC109708519</name>
</gene>
<dbReference type="PANTHER" id="PTHR33499:SF43">
    <property type="entry name" value="TRANSPOSASE, PTTA_EN_SPM, PLANT"/>
    <property type="match status" value="1"/>
</dbReference>
<feature type="region of interest" description="Disordered" evidence="2">
    <location>
        <begin position="1"/>
        <end position="46"/>
    </location>
</feature>
<evidence type="ECO:0000256" key="1">
    <source>
        <dbReference type="SAM" id="Coils"/>
    </source>
</evidence>
<accession>A0A6P5EXH2</accession>
<evidence type="ECO:0000313" key="3">
    <source>
        <dbReference type="Proteomes" id="UP000515123"/>
    </source>
</evidence>
<feature type="region of interest" description="Disordered" evidence="2">
    <location>
        <begin position="414"/>
        <end position="438"/>
    </location>
</feature>